<accession>A0ABN9PBA6</accession>
<dbReference type="InterPro" id="IPR027417">
    <property type="entry name" value="P-loop_NTPase"/>
</dbReference>
<keyword evidence="1" id="KW-0378">Hydrolase</keyword>
<evidence type="ECO:0000256" key="1">
    <source>
        <dbReference type="ARBA" id="ARBA00022801"/>
    </source>
</evidence>
<feature type="region of interest" description="Disordered" evidence="2">
    <location>
        <begin position="1221"/>
        <end position="1250"/>
    </location>
</feature>
<dbReference type="InterPro" id="IPR038718">
    <property type="entry name" value="SNF2-like_sf"/>
</dbReference>
<organism evidence="5 6">
    <name type="scientific">Prorocentrum cordatum</name>
    <dbReference type="NCBI Taxonomy" id="2364126"/>
    <lineage>
        <taxon>Eukaryota</taxon>
        <taxon>Sar</taxon>
        <taxon>Alveolata</taxon>
        <taxon>Dinophyceae</taxon>
        <taxon>Prorocentrales</taxon>
        <taxon>Prorocentraceae</taxon>
        <taxon>Prorocentrum</taxon>
    </lineage>
</organism>
<feature type="domain" description="Helicase C-terminal" evidence="4">
    <location>
        <begin position="1047"/>
        <end position="1208"/>
    </location>
</feature>
<evidence type="ECO:0000259" key="4">
    <source>
        <dbReference type="PROSITE" id="PS51194"/>
    </source>
</evidence>
<dbReference type="Gene3D" id="3.40.50.300">
    <property type="entry name" value="P-loop containing nucleotide triphosphate hydrolases"/>
    <property type="match status" value="1"/>
</dbReference>
<comment type="caution">
    <text evidence="5">The sequence shown here is derived from an EMBL/GenBank/DDBJ whole genome shotgun (WGS) entry which is preliminary data.</text>
</comment>
<gene>
    <name evidence="5" type="ORF">PCOR1329_LOCUS1461</name>
</gene>
<dbReference type="Pfam" id="PF00271">
    <property type="entry name" value="Helicase_C"/>
    <property type="match status" value="1"/>
</dbReference>
<dbReference type="CDD" id="cd17919">
    <property type="entry name" value="DEXHc_Snf"/>
    <property type="match status" value="1"/>
</dbReference>
<dbReference type="Gene3D" id="3.40.50.10810">
    <property type="entry name" value="Tandem AAA-ATPase domain"/>
    <property type="match status" value="1"/>
</dbReference>
<dbReference type="InterPro" id="IPR049730">
    <property type="entry name" value="SNF2/RAD54-like_C"/>
</dbReference>
<feature type="compositionally biased region" description="Basic and acidic residues" evidence="2">
    <location>
        <begin position="463"/>
        <end position="472"/>
    </location>
</feature>
<dbReference type="Pfam" id="PF00176">
    <property type="entry name" value="SNF2-rel_dom"/>
    <property type="match status" value="1"/>
</dbReference>
<name>A0ABN9PBA6_9DINO</name>
<protein>
    <submittedName>
        <fullName evidence="5">Uncharacterized protein</fullName>
    </submittedName>
</protein>
<keyword evidence="6" id="KW-1185">Reference proteome</keyword>
<evidence type="ECO:0000313" key="6">
    <source>
        <dbReference type="Proteomes" id="UP001189429"/>
    </source>
</evidence>
<feature type="region of interest" description="Disordered" evidence="2">
    <location>
        <begin position="625"/>
        <end position="648"/>
    </location>
</feature>
<proteinExistence type="predicted"/>
<feature type="region of interest" description="Disordered" evidence="2">
    <location>
        <begin position="393"/>
        <end position="484"/>
    </location>
</feature>
<feature type="domain" description="Helicase ATP-binding" evidence="3">
    <location>
        <begin position="746"/>
        <end position="913"/>
    </location>
</feature>
<dbReference type="SMART" id="SM00487">
    <property type="entry name" value="DEXDc"/>
    <property type="match status" value="1"/>
</dbReference>
<dbReference type="InterPro" id="IPR001650">
    <property type="entry name" value="Helicase_C-like"/>
</dbReference>
<evidence type="ECO:0000256" key="2">
    <source>
        <dbReference type="SAM" id="MobiDB-lite"/>
    </source>
</evidence>
<sequence>MGPPPDEMSDPGALRVLRAKSACGEGAVIAPLSMDTVHLIDLPAAGSTSRSLDHLAGDRGKEIAEWLIHLRFPASIGRENARLHGPARPHSDPALKRSLALCAELLRRMADSDLIEWRLTGEVSCGLFFVYKKSGDLRSIVDWRLPSCHFGDSDPVSPASRAAFSTVEVDSAAPVQVGSVDVVNAFYSAQLPETLREMFALPRVRADLANVSSAQGRAARLGQYLYPVLKVAPMGRELSLWACQQCVDYLFAFGKDREARSVAEGAQQELGKVDLPTRPVEAGCFAQQRVPLDTVKSLGLFNERCALSEAQVTLEGRAMVLAHPHKTRALSNFGKRHLFLGDAMASILPVPKGRSSSKLMSVCRQMPTLNLAFGMGRALLGGAETLAASGAAVSARSSPRGSGGPSAATPARRTRSSSARPGPAASTRRSLRHRPAASQLRPSCVIEADLRADRADRRRRGHREGPATDERGPTVPMKRTVRKPQEAQCRRIMSLFYQRYVTTGLAINSTWQLDPAVRSHPNEQFFVGFPNFVGSFLMAALTYCQQDPMATLLCFVSYTRLDYPEFPGVDGLLTCLRADRGGTQPLPDLKYATWAVLFTLAAVDMAADAVVPASAGQPAIEAPEVPLSDADSESSVSSGDAGPPLKRPRRLKKIVSVSTAASEALREAPTALRERNEAILAAKAGKASRQREFLSANADALRPFLVDGRVAQTSAVLEIEPLQQPMQVVPAGAMRDYQLESVAFLAHSFDHGVGVIIGDEMGLGKTLQTIVFLAHLRFSRDLPGPYLVVCPLSVLDGWCSELRRWAPEMTFLKVHSYTDEECLRLRKQMTGGGIDVMVTTYDVVKSKRWRRVLSRLVFRAVVADEGQVIKNEAAVVTRDLRALRSDFRLVLTGTPVQNNLEELHALLEFLNPGMFSLDRFVQAYEKTERSTDKQALDDVRRLLSVLMVRRLKVDVEKGLPPKYEVRVNCPLSPMQLFWYRRLLVKDALLLSQIEQGDVRGPGKYKKLVSLVAQLRKACNHPYLFDGAEDPQQPSCEALVAASGKLALLDRLLVGLRARGHRIVIFSQFTQMLNIIQDYMDERGWPYFRLDGGTNRALRMVRIHSFQNSTAASIFLMTTRAGGVGVNLQSADTVVLFDSDWNPQSDRQAMARVHRLGQTKPVWVYRLVSAGTIEERILQRAETKLCLDRAVLADGLGSQEAEKRSTDLFALVRSSIAGAPTRAMSEEELERLLDRSRPPEAASDSPEPPAAVLHDTMTVLGKTVPRERPKTLPDIGKQWISNKEKTHKHNCFTLRADFLDLRWGPLTAAPPLARSAR</sequence>
<dbReference type="PANTHER" id="PTHR10799">
    <property type="entry name" value="SNF2/RAD54 HELICASE FAMILY"/>
    <property type="match status" value="1"/>
</dbReference>
<evidence type="ECO:0000259" key="3">
    <source>
        <dbReference type="PROSITE" id="PS51192"/>
    </source>
</evidence>
<feature type="compositionally biased region" description="Low complexity" evidence="2">
    <location>
        <begin position="633"/>
        <end position="642"/>
    </location>
</feature>
<dbReference type="InterPro" id="IPR014001">
    <property type="entry name" value="Helicase_ATP-bd"/>
</dbReference>
<dbReference type="PROSITE" id="PS51192">
    <property type="entry name" value="HELICASE_ATP_BIND_1"/>
    <property type="match status" value="1"/>
</dbReference>
<dbReference type="PROSITE" id="PS51194">
    <property type="entry name" value="HELICASE_CTER"/>
    <property type="match status" value="1"/>
</dbReference>
<dbReference type="SMART" id="SM00490">
    <property type="entry name" value="HELICc"/>
    <property type="match status" value="1"/>
</dbReference>
<reference evidence="5" key="1">
    <citation type="submission" date="2023-10" db="EMBL/GenBank/DDBJ databases">
        <authorList>
            <person name="Chen Y."/>
            <person name="Shah S."/>
            <person name="Dougan E. K."/>
            <person name="Thang M."/>
            <person name="Chan C."/>
        </authorList>
    </citation>
    <scope>NUCLEOTIDE SEQUENCE [LARGE SCALE GENOMIC DNA]</scope>
</reference>
<dbReference type="SUPFAM" id="SSF52540">
    <property type="entry name" value="P-loop containing nucleoside triphosphate hydrolases"/>
    <property type="match status" value="2"/>
</dbReference>
<evidence type="ECO:0000313" key="5">
    <source>
        <dbReference type="EMBL" id="CAK0790094.1"/>
    </source>
</evidence>
<dbReference type="EMBL" id="CAUYUJ010000355">
    <property type="protein sequence ID" value="CAK0790094.1"/>
    <property type="molecule type" value="Genomic_DNA"/>
</dbReference>
<dbReference type="CDD" id="cd18793">
    <property type="entry name" value="SF2_C_SNF"/>
    <property type="match status" value="1"/>
</dbReference>
<dbReference type="InterPro" id="IPR000330">
    <property type="entry name" value="SNF2_N"/>
</dbReference>
<feature type="compositionally biased region" description="Low complexity" evidence="2">
    <location>
        <begin position="393"/>
        <end position="428"/>
    </location>
</feature>
<dbReference type="Proteomes" id="UP001189429">
    <property type="component" value="Unassembled WGS sequence"/>
</dbReference>